<name>A0A8H3UM83_VENIN</name>
<gene>
    <name evidence="2" type="ORF">EG327_009663</name>
</gene>
<organism evidence="2 3">
    <name type="scientific">Venturia inaequalis</name>
    <name type="common">Apple scab fungus</name>
    <dbReference type="NCBI Taxonomy" id="5025"/>
    <lineage>
        <taxon>Eukaryota</taxon>
        <taxon>Fungi</taxon>
        <taxon>Dikarya</taxon>
        <taxon>Ascomycota</taxon>
        <taxon>Pezizomycotina</taxon>
        <taxon>Dothideomycetes</taxon>
        <taxon>Pleosporomycetidae</taxon>
        <taxon>Venturiales</taxon>
        <taxon>Venturiaceae</taxon>
        <taxon>Venturia</taxon>
    </lineage>
</organism>
<accession>A0A8H3UM83</accession>
<dbReference type="Pfam" id="PF06985">
    <property type="entry name" value="HET"/>
    <property type="match status" value="1"/>
</dbReference>
<sequence length="429" mass="50192">MFRSRIRKVALFVDAICIDQKNDVEKDEQIKLMGHVYHCAKRVLIWLGPGSPRTDLAFKEIRFLYRFRCFLETRDHRPITSNRIERLRTWVWQRTEAHDLRLTRESLKFHSHYWAACLDCPYFERVWPLQETAVASRPLLICGDARMSFNAAKFAFIFMTPFLPEMLRQFPALNRFNGYEVHLALAKVFRLEKYEIWKRPEDVHQLRAVLLFVRRLNATVVSDKLFSLFTILRAFCPDFPEPQKGIRTTELWPAATVAILKAVRCLDLIVGVFPKAEDVLPSWSFDWTTDPTYYKDWDAPADVLKRATPSGTVWDNAPRLGRASQPGDKKALRTKGVRYSKVVARSPDLGVFRDWYGDAKNDDAEETNRSRFRENRPEFASASEHVARMLFEWDDPSLYTLVSFAYIQGLVDCQTWNMKEEALEEFTLV</sequence>
<keyword evidence="3" id="KW-1185">Reference proteome</keyword>
<feature type="domain" description="Heterokaryon incompatibility" evidence="1">
    <location>
        <begin position="9"/>
        <end position="131"/>
    </location>
</feature>
<proteinExistence type="predicted"/>
<comment type="caution">
    <text evidence="2">The sequence shown here is derived from an EMBL/GenBank/DDBJ whole genome shotgun (WGS) entry which is preliminary data.</text>
</comment>
<dbReference type="Proteomes" id="UP000490939">
    <property type="component" value="Unassembled WGS sequence"/>
</dbReference>
<dbReference type="EMBL" id="WNWR01000651">
    <property type="protein sequence ID" value="KAE9971992.1"/>
    <property type="molecule type" value="Genomic_DNA"/>
</dbReference>
<dbReference type="InterPro" id="IPR010730">
    <property type="entry name" value="HET"/>
</dbReference>
<protein>
    <recommendedName>
        <fullName evidence="1">Heterokaryon incompatibility domain-containing protein</fullName>
    </recommendedName>
</protein>
<evidence type="ECO:0000313" key="3">
    <source>
        <dbReference type="Proteomes" id="UP000490939"/>
    </source>
</evidence>
<evidence type="ECO:0000313" key="2">
    <source>
        <dbReference type="EMBL" id="KAE9971992.1"/>
    </source>
</evidence>
<dbReference type="PANTHER" id="PTHR24148">
    <property type="entry name" value="ANKYRIN REPEAT DOMAIN-CONTAINING PROTEIN 39 HOMOLOG-RELATED"/>
    <property type="match status" value="1"/>
</dbReference>
<reference evidence="2 3" key="1">
    <citation type="submission" date="2019-07" db="EMBL/GenBank/DDBJ databases">
        <title>Venturia inaequalis Genome Resource.</title>
        <authorList>
            <person name="Lichtner F.J."/>
        </authorList>
    </citation>
    <scope>NUCLEOTIDE SEQUENCE [LARGE SCALE GENOMIC DNA]</scope>
    <source>
        <strain evidence="2 3">DMI_063113</strain>
    </source>
</reference>
<dbReference type="InterPro" id="IPR052895">
    <property type="entry name" value="HetReg/Transcr_Mod"/>
</dbReference>
<evidence type="ECO:0000259" key="1">
    <source>
        <dbReference type="Pfam" id="PF06985"/>
    </source>
</evidence>
<dbReference type="AlphaFoldDB" id="A0A8H3UM83"/>
<dbReference type="PANTHER" id="PTHR24148:SF82">
    <property type="entry name" value="HETEROKARYON INCOMPATIBILITY DOMAIN-CONTAINING PROTEIN"/>
    <property type="match status" value="1"/>
</dbReference>